<dbReference type="Pfam" id="PF00650">
    <property type="entry name" value="CRAL_TRIO"/>
    <property type="match status" value="1"/>
</dbReference>
<dbReference type="PANTHER" id="PTHR45657">
    <property type="entry name" value="CRAL-TRIO DOMAIN-CONTAINING PROTEIN YKL091C-RELATED"/>
    <property type="match status" value="1"/>
</dbReference>
<dbReference type="GO" id="GO:0005886">
    <property type="term" value="C:plasma membrane"/>
    <property type="evidence" value="ECO:0007669"/>
    <property type="project" value="UniProtKB-SubCell"/>
</dbReference>
<dbReference type="RefSeq" id="XP_013906632.1">
    <property type="nucleotide sequence ID" value="XM_014051178.1"/>
</dbReference>
<feature type="region of interest" description="Disordered" evidence="4">
    <location>
        <begin position="181"/>
        <end position="293"/>
    </location>
</feature>
<organism evidence="6 7">
    <name type="scientific">Monoraphidium neglectum</name>
    <dbReference type="NCBI Taxonomy" id="145388"/>
    <lineage>
        <taxon>Eukaryota</taxon>
        <taxon>Viridiplantae</taxon>
        <taxon>Chlorophyta</taxon>
        <taxon>core chlorophytes</taxon>
        <taxon>Chlorophyceae</taxon>
        <taxon>CS clade</taxon>
        <taxon>Sphaeropleales</taxon>
        <taxon>Selenastraceae</taxon>
        <taxon>Monoraphidium</taxon>
    </lineage>
</organism>
<dbReference type="AlphaFoldDB" id="A0A0D2KBY8"/>
<dbReference type="SUPFAM" id="SSF52087">
    <property type="entry name" value="CRAL/TRIO domain"/>
    <property type="match status" value="1"/>
</dbReference>
<gene>
    <name evidence="6" type="ORF">MNEG_0343</name>
</gene>
<dbReference type="PANTHER" id="PTHR45657:SF1">
    <property type="entry name" value="CRAL-TRIO DOMAIN-CONTAINING PROTEIN YKL091C-RELATED"/>
    <property type="match status" value="1"/>
</dbReference>
<evidence type="ECO:0000313" key="7">
    <source>
        <dbReference type="Proteomes" id="UP000054498"/>
    </source>
</evidence>
<evidence type="ECO:0000256" key="1">
    <source>
        <dbReference type="ARBA" id="ARBA00004202"/>
    </source>
</evidence>
<evidence type="ECO:0000256" key="3">
    <source>
        <dbReference type="ARBA" id="ARBA00038020"/>
    </source>
</evidence>
<feature type="compositionally biased region" description="Gly residues" evidence="4">
    <location>
        <begin position="227"/>
        <end position="250"/>
    </location>
</feature>
<feature type="compositionally biased region" description="Polar residues" evidence="4">
    <location>
        <begin position="258"/>
        <end position="273"/>
    </location>
</feature>
<sequence>MLTGFAQRLFRALTAMDSDNYPETCHQIFIVNNSAAFSAIWRMVKVFVDQGTRDKVKVLGSGNPMLVALLQEFDAAQIPSFLGGALDYDERRRQWMETMDLAMAEAAAAAAARAAKAPAGGGGGSGAVNGFDRMPPPVRTSVAASQRSESVDDADGFATPVSAASRISSAMSVYFDAIDHSSPSVTSTPGQPSSAAPAGSAASGESPGGSPPAPGTAGAALPPPVLAGGGGSPGVRGGGGSPGGRGGGGFDAPLPQYHPQTSHHVQRASTLTAVPSGELPPGTEPQPKCCVIS</sequence>
<dbReference type="OrthoDB" id="1434354at2759"/>
<dbReference type="KEGG" id="mng:MNEG_0343"/>
<dbReference type="Proteomes" id="UP000054498">
    <property type="component" value="Unassembled WGS sequence"/>
</dbReference>
<protein>
    <recommendedName>
        <fullName evidence="5">CRAL-TRIO domain-containing protein</fullName>
    </recommendedName>
</protein>
<evidence type="ECO:0000313" key="6">
    <source>
        <dbReference type="EMBL" id="KIZ07613.1"/>
    </source>
</evidence>
<proteinExistence type="inferred from homology"/>
<dbReference type="InterPro" id="IPR036865">
    <property type="entry name" value="CRAL-TRIO_dom_sf"/>
</dbReference>
<dbReference type="Gene3D" id="3.40.525.10">
    <property type="entry name" value="CRAL-TRIO lipid binding domain"/>
    <property type="match status" value="1"/>
</dbReference>
<feature type="domain" description="CRAL-TRIO" evidence="5">
    <location>
        <begin position="1"/>
        <end position="90"/>
    </location>
</feature>
<dbReference type="EMBL" id="KK100245">
    <property type="protein sequence ID" value="KIZ07613.1"/>
    <property type="molecule type" value="Genomic_DNA"/>
</dbReference>
<dbReference type="InterPro" id="IPR051026">
    <property type="entry name" value="PI/PC_transfer"/>
</dbReference>
<comment type="subcellular location">
    <subcellularLocation>
        <location evidence="1">Cell membrane</location>
        <topology evidence="1">Peripheral membrane protein</topology>
    </subcellularLocation>
    <subcellularLocation>
        <location evidence="2">Golgi apparatus membrane</location>
        <topology evidence="2">Peripheral membrane protein</topology>
    </subcellularLocation>
</comment>
<evidence type="ECO:0000256" key="4">
    <source>
        <dbReference type="SAM" id="MobiDB-lite"/>
    </source>
</evidence>
<feature type="region of interest" description="Disordered" evidence="4">
    <location>
        <begin position="116"/>
        <end position="156"/>
    </location>
</feature>
<keyword evidence="7" id="KW-1185">Reference proteome</keyword>
<dbReference type="GeneID" id="25726461"/>
<evidence type="ECO:0000256" key="2">
    <source>
        <dbReference type="ARBA" id="ARBA00004395"/>
    </source>
</evidence>
<dbReference type="InterPro" id="IPR001251">
    <property type="entry name" value="CRAL-TRIO_dom"/>
</dbReference>
<dbReference type="PROSITE" id="PS50191">
    <property type="entry name" value="CRAL_TRIO"/>
    <property type="match status" value="1"/>
</dbReference>
<reference evidence="6 7" key="1">
    <citation type="journal article" date="2013" name="BMC Genomics">
        <title>Reconstruction of the lipid metabolism for the microalga Monoraphidium neglectum from its genome sequence reveals characteristics suitable for biofuel production.</title>
        <authorList>
            <person name="Bogen C."/>
            <person name="Al-Dilaimi A."/>
            <person name="Albersmeier A."/>
            <person name="Wichmann J."/>
            <person name="Grundmann M."/>
            <person name="Rupp O."/>
            <person name="Lauersen K.J."/>
            <person name="Blifernez-Klassen O."/>
            <person name="Kalinowski J."/>
            <person name="Goesmann A."/>
            <person name="Mussgnug J.H."/>
            <person name="Kruse O."/>
        </authorList>
    </citation>
    <scope>NUCLEOTIDE SEQUENCE [LARGE SCALE GENOMIC DNA]</scope>
    <source>
        <strain evidence="6 7">SAG 48.87</strain>
    </source>
</reference>
<feature type="compositionally biased region" description="Low complexity" evidence="4">
    <location>
        <begin position="187"/>
        <end position="205"/>
    </location>
</feature>
<evidence type="ECO:0000259" key="5">
    <source>
        <dbReference type="PROSITE" id="PS50191"/>
    </source>
</evidence>
<dbReference type="GO" id="GO:0000139">
    <property type="term" value="C:Golgi membrane"/>
    <property type="evidence" value="ECO:0007669"/>
    <property type="project" value="UniProtKB-SubCell"/>
</dbReference>
<name>A0A0D2KBY8_9CHLO</name>
<accession>A0A0D2KBY8</accession>
<comment type="similarity">
    <text evidence="3">Belongs to the SFH family.</text>
</comment>
<dbReference type="CDD" id="cd00170">
    <property type="entry name" value="SEC14"/>
    <property type="match status" value="1"/>
</dbReference>